<dbReference type="Pfam" id="PF12612">
    <property type="entry name" value="TFCD_C"/>
    <property type="match status" value="1"/>
</dbReference>
<organism evidence="4 5">
    <name type="scientific">Capronia epimyces CBS 606.96</name>
    <dbReference type="NCBI Taxonomy" id="1182542"/>
    <lineage>
        <taxon>Eukaryota</taxon>
        <taxon>Fungi</taxon>
        <taxon>Dikarya</taxon>
        <taxon>Ascomycota</taxon>
        <taxon>Pezizomycotina</taxon>
        <taxon>Eurotiomycetes</taxon>
        <taxon>Chaetothyriomycetidae</taxon>
        <taxon>Chaetothyriales</taxon>
        <taxon>Herpotrichiellaceae</taxon>
        <taxon>Capronia</taxon>
    </lineage>
</organism>
<dbReference type="Pfam" id="PF25767">
    <property type="entry name" value="ARM_TBCD_2nd"/>
    <property type="match status" value="2"/>
</dbReference>
<dbReference type="OrthoDB" id="10253476at2759"/>
<evidence type="ECO:0000313" key="4">
    <source>
        <dbReference type="EMBL" id="EXJ84183.1"/>
    </source>
</evidence>
<name>W9XVC0_9EURO</name>
<dbReference type="GO" id="GO:0000226">
    <property type="term" value="P:microtubule cytoskeleton organization"/>
    <property type="evidence" value="ECO:0007669"/>
    <property type="project" value="TreeGrafter"/>
</dbReference>
<dbReference type="SUPFAM" id="SSF48371">
    <property type="entry name" value="ARM repeat"/>
    <property type="match status" value="1"/>
</dbReference>
<dbReference type="InterPro" id="IPR011989">
    <property type="entry name" value="ARM-like"/>
</dbReference>
<evidence type="ECO:0000259" key="2">
    <source>
        <dbReference type="Pfam" id="PF12612"/>
    </source>
</evidence>
<evidence type="ECO:0000256" key="1">
    <source>
        <dbReference type="ARBA" id="ARBA00023186"/>
    </source>
</evidence>
<sequence>MDAAEHDLDAKLYKASSTLLQELGHKLPLLIFNPRTTRRLRVLDSKCEELRLLVSLLDRFQEWPQLLDPGLSTHVQLLSEAFVDYMTRSGHHYSQSYRHGTATVSPLPRAICRLLYSFCKIRGQKVIVRLLNNEPKFLAPMLSSFKAWNTSSMGMVWEERYIMMLWLSHLMLAPFELANMAVSNENPPDLRLSQALGDLPGFAGDITSVAFSQLESPGKEREAASILLVRLCLRKDMQAHDLQLKLVHYATQRLLSDTDLVVLSHYRALGLLSLLYGITNSGSDKEVAPYLVQIFQAVLKLATDPGEHYQAIRDSAPARKLILKILRVILTHAISLNSSKVVIPEAHLNMMLEESIQYFLDTLSDKETPVRMSAAKALSVVALRLDAAMSAEVVEAVLSCLQENVLLEDLHSHNLIPITDKIGSEAGGMKKNISAVDPMRWHGLMLTLAHLLFRRSPPPGLLPEIIQALILGLEFEQRSNVGTSVGVGVRDAACFGLWALARKYSTLELARVRVSDFVEAKAPEFAGCQSVLQLIAVKMVISGCLDPSGNIRRASSAALQELIGRHPDTILHGIALVQTVDYHAVARLSRAMVEVSPQAAAVDAMYHRTLLSALLDWRGARATDVNQRRWAASTIRILADTLSTSETLSVANIVLCQVLDLKPWNIGSTAGSRHGLLLALASTVESLTQQDPLAAASWMLEDGNQLLQLDKLTGKMDIRVTADLELVMEAISTLIGSICKCFSASTSDGAGKQQAWMPSALMLLDHCTVAGGRDIVVEASADANVELFKLLSLRSDIAMVENWLDPNEQSPSTFTSKGRIKSLSLIYAYLAQRDRESDLQQRIISCIIGLINGSYRIETRVDAMRALGVILRDMEEASGSVQVDAGSITNVLCRGLTDYTNDQRGDIGSLLRLQSLEAVNALRSNEAALRILDGTSEAVMPVLVKLAAEKLDSVRFRAWRCLESYWRSQATMPELKNTFPYPEDVSTIPYFQQLMELLSLDWSRKPLIMGLVSSATSGTESICRAASNAFAWYLQALDHGKRDMLSAATSSFILEQLATGAALDDRQVVPLLDFLCFMMDQGLVSFQPITEPEDNAQDIWTIMQTIHGPSSSLQRTEASLNIYSRLLAADSFRSKALDKLTRQLLHRWPKVRNTAADLLYLNSPSPTLALCNWNGPVKNNRPVVLELRKELGVAGMAVAKT</sequence>
<protein>
    <submittedName>
        <fullName evidence="4">Uncharacterized protein</fullName>
    </submittedName>
</protein>
<dbReference type="STRING" id="1182542.W9XVC0"/>
<dbReference type="PANTHER" id="PTHR12658:SF0">
    <property type="entry name" value="TUBULIN-SPECIFIC CHAPERONE D"/>
    <property type="match status" value="1"/>
</dbReference>
<dbReference type="Pfam" id="PF23579">
    <property type="entry name" value="ARM_TBCD"/>
    <property type="match status" value="1"/>
</dbReference>
<dbReference type="InterPro" id="IPR058033">
    <property type="entry name" value="ARM_TBCD_2nd"/>
</dbReference>
<evidence type="ECO:0000313" key="5">
    <source>
        <dbReference type="Proteomes" id="UP000019478"/>
    </source>
</evidence>
<dbReference type="InterPro" id="IPR022577">
    <property type="entry name" value="TBCD_C"/>
</dbReference>
<dbReference type="PANTHER" id="PTHR12658">
    <property type="entry name" value="BETA-TUBULIN COFACTOR D"/>
    <property type="match status" value="1"/>
</dbReference>
<evidence type="ECO:0000259" key="3">
    <source>
        <dbReference type="Pfam" id="PF25767"/>
    </source>
</evidence>
<dbReference type="eggNOG" id="KOG1943">
    <property type="taxonomic scope" value="Eukaryota"/>
</dbReference>
<dbReference type="EMBL" id="AMGY01000004">
    <property type="protein sequence ID" value="EXJ84183.1"/>
    <property type="molecule type" value="Genomic_DNA"/>
</dbReference>
<dbReference type="RefSeq" id="XP_007733168.1">
    <property type="nucleotide sequence ID" value="XM_007734978.1"/>
</dbReference>
<reference evidence="4 5" key="1">
    <citation type="submission" date="2013-03" db="EMBL/GenBank/DDBJ databases">
        <title>The Genome Sequence of Capronia epimyces CBS 606.96.</title>
        <authorList>
            <consortium name="The Broad Institute Genomics Platform"/>
            <person name="Cuomo C."/>
            <person name="de Hoog S."/>
            <person name="Gorbushina A."/>
            <person name="Walker B."/>
            <person name="Young S.K."/>
            <person name="Zeng Q."/>
            <person name="Gargeya S."/>
            <person name="Fitzgerald M."/>
            <person name="Haas B."/>
            <person name="Abouelleil A."/>
            <person name="Allen A.W."/>
            <person name="Alvarado L."/>
            <person name="Arachchi H.M."/>
            <person name="Berlin A.M."/>
            <person name="Chapman S.B."/>
            <person name="Gainer-Dewar J."/>
            <person name="Goldberg J."/>
            <person name="Griggs A."/>
            <person name="Gujja S."/>
            <person name="Hansen M."/>
            <person name="Howarth C."/>
            <person name="Imamovic A."/>
            <person name="Ireland A."/>
            <person name="Larimer J."/>
            <person name="McCowan C."/>
            <person name="Murphy C."/>
            <person name="Pearson M."/>
            <person name="Poon T.W."/>
            <person name="Priest M."/>
            <person name="Roberts A."/>
            <person name="Saif S."/>
            <person name="Shea T."/>
            <person name="Sisk P."/>
            <person name="Sykes S."/>
            <person name="Wortman J."/>
            <person name="Nusbaum C."/>
            <person name="Birren B."/>
        </authorList>
    </citation>
    <scope>NUCLEOTIDE SEQUENCE [LARGE SCALE GENOMIC DNA]</scope>
    <source>
        <strain evidence="4 5">CBS 606.96</strain>
    </source>
</reference>
<dbReference type="GO" id="GO:0007021">
    <property type="term" value="P:tubulin complex assembly"/>
    <property type="evidence" value="ECO:0007669"/>
    <property type="project" value="InterPro"/>
</dbReference>
<comment type="caution">
    <text evidence="4">The sequence shown here is derived from an EMBL/GenBank/DDBJ whole genome shotgun (WGS) entry which is preliminary data.</text>
</comment>
<dbReference type="Proteomes" id="UP000019478">
    <property type="component" value="Unassembled WGS sequence"/>
</dbReference>
<feature type="domain" description="Tubulin-folding cofactor D ARM repeats" evidence="3">
    <location>
        <begin position="439"/>
        <end position="574"/>
    </location>
</feature>
<dbReference type="Gene3D" id="1.25.10.10">
    <property type="entry name" value="Leucine-rich Repeat Variant"/>
    <property type="match status" value="1"/>
</dbReference>
<dbReference type="GO" id="GO:0048487">
    <property type="term" value="F:beta-tubulin binding"/>
    <property type="evidence" value="ECO:0007669"/>
    <property type="project" value="InterPro"/>
</dbReference>
<feature type="domain" description="Tubulin-folding cofactor D ARM repeats" evidence="3">
    <location>
        <begin position="347"/>
        <end position="404"/>
    </location>
</feature>
<dbReference type="HOGENOM" id="CLU_003043_3_0_1"/>
<gene>
    <name evidence="4" type="ORF">A1O3_04850</name>
</gene>
<proteinExistence type="predicted"/>
<keyword evidence="1" id="KW-0143">Chaperone</keyword>
<dbReference type="InterPro" id="IPR033162">
    <property type="entry name" value="TBCD"/>
</dbReference>
<feature type="domain" description="Tubulin-folding cofactor D C-terminal" evidence="2">
    <location>
        <begin position="939"/>
        <end position="1115"/>
    </location>
</feature>
<accession>W9XVC0</accession>
<dbReference type="InterPro" id="IPR016024">
    <property type="entry name" value="ARM-type_fold"/>
</dbReference>
<dbReference type="GO" id="GO:0007023">
    <property type="term" value="P:post-chaperonin tubulin folding pathway"/>
    <property type="evidence" value="ECO:0007669"/>
    <property type="project" value="InterPro"/>
</dbReference>
<dbReference type="AlphaFoldDB" id="W9XVC0"/>
<dbReference type="GO" id="GO:0005096">
    <property type="term" value="F:GTPase activator activity"/>
    <property type="evidence" value="ECO:0007669"/>
    <property type="project" value="InterPro"/>
</dbReference>
<keyword evidence="5" id="KW-1185">Reference proteome</keyword>
<dbReference type="GeneID" id="19168968"/>